<gene>
    <name evidence="1" type="ORF">J056_003531</name>
</gene>
<keyword evidence="2" id="KW-1185">Reference proteome</keyword>
<sequence>MTLDTTTPVFNEFIARQSVTTLSSINLQSSSVLLLPSAGGVPNPATLDLFKAWKKVIPSYALDAADKICARQEKIGELETDQVEE</sequence>
<dbReference type="RefSeq" id="XP_009267029.1">
    <property type="nucleotide sequence ID" value="XM_009268754.1"/>
</dbReference>
<dbReference type="EMBL" id="KE007227">
    <property type="protein sequence ID" value="EOR02969.1"/>
    <property type="molecule type" value="Genomic_DNA"/>
</dbReference>
<dbReference type="GeneID" id="20376483"/>
<evidence type="ECO:0000313" key="1">
    <source>
        <dbReference type="EMBL" id="EOR02969.1"/>
    </source>
</evidence>
<organism evidence="1 2">
    <name type="scientific">Wallemia ichthyophaga (strain EXF-994 / CBS 113033)</name>
    <dbReference type="NCBI Taxonomy" id="1299270"/>
    <lineage>
        <taxon>Eukaryota</taxon>
        <taxon>Fungi</taxon>
        <taxon>Dikarya</taxon>
        <taxon>Basidiomycota</taxon>
        <taxon>Wallemiomycotina</taxon>
        <taxon>Wallemiomycetes</taxon>
        <taxon>Wallemiales</taxon>
        <taxon>Wallemiaceae</taxon>
        <taxon>Wallemia</taxon>
    </lineage>
</organism>
<accession>R9AL60</accession>
<dbReference type="Proteomes" id="UP000014064">
    <property type="component" value="Unassembled WGS sequence"/>
</dbReference>
<dbReference type="KEGG" id="wic:J056_003531"/>
<proteinExistence type="predicted"/>
<protein>
    <submittedName>
        <fullName evidence="1">Uncharacterized protein</fullName>
    </submittedName>
</protein>
<evidence type="ECO:0000313" key="2">
    <source>
        <dbReference type="Proteomes" id="UP000014064"/>
    </source>
</evidence>
<dbReference type="HOGENOM" id="CLU_2514365_0_0_1"/>
<dbReference type="AlphaFoldDB" id="R9AL60"/>
<reference evidence="2" key="1">
    <citation type="journal article" date="2013" name="BMC Genomics">
        <title>Genome and transcriptome sequencing of the halophilic fungus Wallemia ichthyophaga: haloadaptations present and absent.</title>
        <authorList>
            <person name="Zajc J."/>
            <person name="Liu Y."/>
            <person name="Dai W."/>
            <person name="Yang Z."/>
            <person name="Hu J."/>
            <person name="Gostincar C."/>
            <person name="Gunde-Cimerman N."/>
        </authorList>
    </citation>
    <scope>NUCLEOTIDE SEQUENCE [LARGE SCALE GENOMIC DNA]</scope>
    <source>
        <strain evidence="2">EXF-994 / CBS 113033</strain>
    </source>
</reference>
<name>R9AL60_WALI9</name>